<proteinExistence type="predicted"/>
<gene>
    <name evidence="1" type="ORF">PODLI_1B001070</name>
</gene>
<accession>A0AA35LGE4</accession>
<organism evidence="1 2">
    <name type="scientific">Podarcis lilfordi</name>
    <name type="common">Lilford's wall lizard</name>
    <dbReference type="NCBI Taxonomy" id="74358"/>
    <lineage>
        <taxon>Eukaryota</taxon>
        <taxon>Metazoa</taxon>
        <taxon>Chordata</taxon>
        <taxon>Craniata</taxon>
        <taxon>Vertebrata</taxon>
        <taxon>Euteleostomi</taxon>
        <taxon>Lepidosauria</taxon>
        <taxon>Squamata</taxon>
        <taxon>Bifurcata</taxon>
        <taxon>Unidentata</taxon>
        <taxon>Episquamata</taxon>
        <taxon>Laterata</taxon>
        <taxon>Lacertibaenia</taxon>
        <taxon>Lacertidae</taxon>
        <taxon>Podarcis</taxon>
    </lineage>
</organism>
<dbReference type="EMBL" id="OX395141">
    <property type="protein sequence ID" value="CAI5795694.1"/>
    <property type="molecule type" value="Genomic_DNA"/>
</dbReference>
<evidence type="ECO:0000313" key="1">
    <source>
        <dbReference type="EMBL" id="CAI5795694.1"/>
    </source>
</evidence>
<dbReference type="Proteomes" id="UP001178461">
    <property type="component" value="Chromosome 15"/>
</dbReference>
<sequence>MVITGTVPPFSIKSPALKRHCAEVTPFSSLAPSPVSLPAMLTLLETYPNREAEKYIETGFRNGCHFPVSVRLFLERTPPPIKSRCPSHLGKSFQKFQGLFLPDNQAVMEHFH</sequence>
<protein>
    <submittedName>
        <fullName evidence="1">Uncharacterized protein</fullName>
    </submittedName>
</protein>
<reference evidence="1" key="1">
    <citation type="submission" date="2022-12" db="EMBL/GenBank/DDBJ databases">
        <authorList>
            <person name="Alioto T."/>
            <person name="Alioto T."/>
            <person name="Gomez Garrido J."/>
        </authorList>
    </citation>
    <scope>NUCLEOTIDE SEQUENCE</scope>
</reference>
<name>A0AA35LGE4_9SAUR</name>
<keyword evidence="2" id="KW-1185">Reference proteome</keyword>
<dbReference type="AlphaFoldDB" id="A0AA35LGE4"/>
<evidence type="ECO:0000313" key="2">
    <source>
        <dbReference type="Proteomes" id="UP001178461"/>
    </source>
</evidence>